<evidence type="ECO:0000256" key="1">
    <source>
        <dbReference type="SAM" id="Phobius"/>
    </source>
</evidence>
<protein>
    <submittedName>
        <fullName evidence="3">Glycosyltransferase</fullName>
    </submittedName>
</protein>
<dbReference type="AlphaFoldDB" id="A0A0G1M4X1"/>
<proteinExistence type="predicted"/>
<evidence type="ECO:0000313" key="3">
    <source>
        <dbReference type="EMBL" id="KKU03294.1"/>
    </source>
</evidence>
<sequence>MLTGIVLTHNEEKNIARCLESLKFCDAVLVVDSGSTDKTMSLAKKAGATVVNHPLDGNYAAQRNWALSQAKTPWVLFVDADEMVSVKLGEEITSAVKKIEYKGFLIPRIDYMWGKKLSHGDVGGARFLRLARRGAGEWHGAVHETWAIEGNIGTLKHPIFHYPHPTLVEFLQEINRYSSIRAQELHRAGQRANLFQIILYPSAKFLWLWIWKLGFADGTTGFVHAMTMAFYSFLVRGKLWLFQKGVTSPS</sequence>
<dbReference type="Gene3D" id="3.90.550.10">
    <property type="entry name" value="Spore Coat Polysaccharide Biosynthesis Protein SpsA, Chain A"/>
    <property type="match status" value="1"/>
</dbReference>
<accession>A0A0G1M4X1</accession>
<organism evidence="3 4">
    <name type="scientific">Candidatus Amesbacteria bacterium GW2011_GWC2_45_19</name>
    <dbReference type="NCBI Taxonomy" id="1618366"/>
    <lineage>
        <taxon>Bacteria</taxon>
        <taxon>Candidatus Amesiibacteriota</taxon>
    </lineage>
</organism>
<keyword evidence="1" id="KW-0472">Membrane</keyword>
<keyword evidence="1" id="KW-0812">Transmembrane</keyword>
<comment type="caution">
    <text evidence="3">The sequence shown here is derived from an EMBL/GenBank/DDBJ whole genome shotgun (WGS) entry which is preliminary data.</text>
</comment>
<keyword evidence="3" id="KW-0808">Transferase</keyword>
<dbReference type="Proteomes" id="UP000034264">
    <property type="component" value="Unassembled WGS sequence"/>
</dbReference>
<gene>
    <name evidence="3" type="ORF">UX05_C0002G0050</name>
</gene>
<reference evidence="3 4" key="1">
    <citation type="journal article" date="2015" name="Nature">
        <title>rRNA introns, odd ribosomes, and small enigmatic genomes across a large radiation of phyla.</title>
        <authorList>
            <person name="Brown C.T."/>
            <person name="Hug L.A."/>
            <person name="Thomas B.C."/>
            <person name="Sharon I."/>
            <person name="Castelle C.J."/>
            <person name="Singh A."/>
            <person name="Wilkins M.J."/>
            <person name="Williams K.H."/>
            <person name="Banfield J.F."/>
        </authorList>
    </citation>
    <scope>NUCLEOTIDE SEQUENCE [LARGE SCALE GENOMIC DNA]</scope>
</reference>
<dbReference type="PANTHER" id="PTHR43630">
    <property type="entry name" value="POLY-BETA-1,6-N-ACETYL-D-GLUCOSAMINE SYNTHASE"/>
    <property type="match status" value="1"/>
</dbReference>
<dbReference type="CDD" id="cd02511">
    <property type="entry name" value="Beta4Glucosyltransferase"/>
    <property type="match status" value="1"/>
</dbReference>
<dbReference type="PANTHER" id="PTHR43630:SF2">
    <property type="entry name" value="GLYCOSYLTRANSFERASE"/>
    <property type="match status" value="1"/>
</dbReference>
<evidence type="ECO:0000313" key="4">
    <source>
        <dbReference type="Proteomes" id="UP000034264"/>
    </source>
</evidence>
<dbReference type="InterPro" id="IPR029044">
    <property type="entry name" value="Nucleotide-diphossugar_trans"/>
</dbReference>
<dbReference type="EMBL" id="LCKS01000002">
    <property type="protein sequence ID" value="KKU03294.1"/>
    <property type="molecule type" value="Genomic_DNA"/>
</dbReference>
<dbReference type="SUPFAM" id="SSF53448">
    <property type="entry name" value="Nucleotide-diphospho-sugar transferases"/>
    <property type="match status" value="1"/>
</dbReference>
<feature type="domain" description="Glycosyltransferase 2-like" evidence="2">
    <location>
        <begin position="5"/>
        <end position="116"/>
    </location>
</feature>
<dbReference type="GO" id="GO:0016740">
    <property type="term" value="F:transferase activity"/>
    <property type="evidence" value="ECO:0007669"/>
    <property type="project" value="UniProtKB-KW"/>
</dbReference>
<dbReference type="InterPro" id="IPR001173">
    <property type="entry name" value="Glyco_trans_2-like"/>
</dbReference>
<feature type="transmembrane region" description="Helical" evidence="1">
    <location>
        <begin position="222"/>
        <end position="241"/>
    </location>
</feature>
<evidence type="ECO:0000259" key="2">
    <source>
        <dbReference type="Pfam" id="PF00535"/>
    </source>
</evidence>
<keyword evidence="1" id="KW-1133">Transmembrane helix</keyword>
<dbReference type="Pfam" id="PF00535">
    <property type="entry name" value="Glycos_transf_2"/>
    <property type="match status" value="1"/>
</dbReference>
<name>A0A0G1M4X1_9BACT</name>